<keyword evidence="5" id="KW-1185">Reference proteome</keyword>
<comment type="caution">
    <text evidence="4">The sequence shown here is derived from an EMBL/GenBank/DDBJ whole genome shotgun (WGS) entry which is preliminary data.</text>
</comment>
<name>A0A167BRZ5_COLIC</name>
<comment type="similarity">
    <text evidence="1">Belongs to the short-chain dehydrogenases/reductases (SDR) family.</text>
</comment>
<protein>
    <submittedName>
        <fullName evidence="4">Daunorubicin c-13 ketoreductase</fullName>
    </submittedName>
</protein>
<dbReference type="Proteomes" id="UP000076584">
    <property type="component" value="Unassembled WGS sequence"/>
</dbReference>
<dbReference type="PANTHER" id="PTHR24320:SF282">
    <property type="entry name" value="WW DOMAIN-CONTAINING OXIDOREDUCTASE"/>
    <property type="match status" value="1"/>
</dbReference>
<dbReference type="SUPFAM" id="SSF51735">
    <property type="entry name" value="NAD(P)-binding Rossmann-fold domains"/>
    <property type="match status" value="1"/>
</dbReference>
<accession>A0A167BRZ5</accession>
<evidence type="ECO:0000313" key="4">
    <source>
        <dbReference type="EMBL" id="KZL81662.1"/>
    </source>
</evidence>
<proteinExistence type="inferred from homology"/>
<sequence>LIFAKVASRALCCCTQDLKMTNNWDPLTDMPLLKGKVVVVTGGNAGIGLSTVKFLALRGATVYFTARSKEKAEKARALLMSEYSKINKEQLNWLSLDLADLRTVDQAVKELESKAAKVDILINNAGLCSASTQTVGPGWEYHMGVNHVGHFVFTNRILPLLKKATMQPGADVRIITLSSNVNHAMLPSNYQFTFDSPSFLAQPVSYYPWHWRHLSRHIFVVDMIRYSVSKVANLLFAQELQRLMNEQALPILSISVHPGGVASDGTKNIGNSVFSLIRATAFLSTDQGAVTSLFAATAMEVRENSDKFKGKYLEPFGKVVTPNPVANETEKIRGMWDNTTTEVNKYLAEIGITPLQQW</sequence>
<gene>
    <name evidence="4" type="ORF">CI238_07804</name>
</gene>
<dbReference type="PRINTS" id="PR00081">
    <property type="entry name" value="GDHRDH"/>
</dbReference>
<dbReference type="Pfam" id="PF00106">
    <property type="entry name" value="adh_short"/>
    <property type="match status" value="1"/>
</dbReference>
<dbReference type="InterPro" id="IPR002347">
    <property type="entry name" value="SDR_fam"/>
</dbReference>
<organism evidence="4 5">
    <name type="scientific">Colletotrichum incanum</name>
    <name type="common">Soybean anthracnose fungus</name>
    <dbReference type="NCBI Taxonomy" id="1573173"/>
    <lineage>
        <taxon>Eukaryota</taxon>
        <taxon>Fungi</taxon>
        <taxon>Dikarya</taxon>
        <taxon>Ascomycota</taxon>
        <taxon>Pezizomycotina</taxon>
        <taxon>Sordariomycetes</taxon>
        <taxon>Hypocreomycetidae</taxon>
        <taxon>Glomerellales</taxon>
        <taxon>Glomerellaceae</taxon>
        <taxon>Colletotrichum</taxon>
        <taxon>Colletotrichum spaethianum species complex</taxon>
    </lineage>
</organism>
<keyword evidence="2" id="KW-0521">NADP</keyword>
<evidence type="ECO:0000256" key="2">
    <source>
        <dbReference type="ARBA" id="ARBA00022857"/>
    </source>
</evidence>
<evidence type="ECO:0000313" key="5">
    <source>
        <dbReference type="Proteomes" id="UP000076584"/>
    </source>
</evidence>
<dbReference type="PANTHER" id="PTHR24320">
    <property type="entry name" value="RETINOL DEHYDROGENASE"/>
    <property type="match status" value="1"/>
</dbReference>
<evidence type="ECO:0000256" key="3">
    <source>
        <dbReference type="ARBA" id="ARBA00023002"/>
    </source>
</evidence>
<keyword evidence="3" id="KW-0560">Oxidoreductase</keyword>
<feature type="non-terminal residue" evidence="4">
    <location>
        <position position="1"/>
    </location>
</feature>
<dbReference type="Gene3D" id="3.40.50.720">
    <property type="entry name" value="NAD(P)-binding Rossmann-like Domain"/>
    <property type="match status" value="1"/>
</dbReference>
<dbReference type="EMBL" id="LFIW01001609">
    <property type="protein sequence ID" value="KZL81662.1"/>
    <property type="molecule type" value="Genomic_DNA"/>
</dbReference>
<evidence type="ECO:0000256" key="1">
    <source>
        <dbReference type="ARBA" id="ARBA00006484"/>
    </source>
</evidence>
<reference evidence="4 5" key="1">
    <citation type="submission" date="2015-06" db="EMBL/GenBank/DDBJ databases">
        <title>Survival trade-offs in plant roots during colonization by closely related pathogenic and mutualistic fungi.</title>
        <authorList>
            <person name="Hacquard S."/>
            <person name="Kracher B."/>
            <person name="Hiruma K."/>
            <person name="Weinman A."/>
            <person name="Muench P."/>
            <person name="Garrido Oter R."/>
            <person name="Ver Loren van Themaat E."/>
            <person name="Dallerey J.-F."/>
            <person name="Damm U."/>
            <person name="Henrissat B."/>
            <person name="Lespinet O."/>
            <person name="Thon M."/>
            <person name="Kemen E."/>
            <person name="McHardy A.C."/>
            <person name="Schulze-Lefert P."/>
            <person name="O'Connell R.J."/>
        </authorList>
    </citation>
    <scope>NUCLEOTIDE SEQUENCE [LARGE SCALE GENOMIC DNA]</scope>
    <source>
        <strain evidence="4 5">MAFF 238704</strain>
    </source>
</reference>
<dbReference type="STRING" id="1573173.A0A167BRZ5"/>
<dbReference type="GO" id="GO:0016491">
    <property type="term" value="F:oxidoreductase activity"/>
    <property type="evidence" value="ECO:0007669"/>
    <property type="project" value="UniProtKB-KW"/>
</dbReference>
<dbReference type="AlphaFoldDB" id="A0A167BRZ5"/>
<dbReference type="InterPro" id="IPR036291">
    <property type="entry name" value="NAD(P)-bd_dom_sf"/>
</dbReference>